<evidence type="ECO:0000313" key="3">
    <source>
        <dbReference type="Proteomes" id="UP000475325"/>
    </source>
</evidence>
<evidence type="ECO:0000313" key="2">
    <source>
        <dbReference type="EMBL" id="KAF3096175.1"/>
    </source>
</evidence>
<feature type="region of interest" description="Disordered" evidence="1">
    <location>
        <begin position="96"/>
        <end position="124"/>
    </location>
</feature>
<evidence type="ECO:0000256" key="1">
    <source>
        <dbReference type="SAM" id="MobiDB-lite"/>
    </source>
</evidence>
<name>A0A7C8JJI6_ORBOL</name>
<organism evidence="2 3">
    <name type="scientific">Orbilia oligospora</name>
    <name type="common">Nematode-trapping fungus</name>
    <name type="synonym">Arthrobotrys oligospora</name>
    <dbReference type="NCBI Taxonomy" id="2813651"/>
    <lineage>
        <taxon>Eukaryota</taxon>
        <taxon>Fungi</taxon>
        <taxon>Dikarya</taxon>
        <taxon>Ascomycota</taxon>
        <taxon>Pezizomycotina</taxon>
        <taxon>Orbiliomycetes</taxon>
        <taxon>Orbiliales</taxon>
        <taxon>Orbiliaceae</taxon>
        <taxon>Orbilia</taxon>
    </lineage>
</organism>
<sequence>MVKASRMNKTEPLPATMDSSSALPGRPRQGSGPLLSPSMNGVTPDDSDQGFPTTQKIPRSTLQGSETILIIDGILQRLNIANSSIKQQVYSLQTIRTGSENEQEPRSQDGAFQPFGYSNSEHQNPQHLDIDIQSFDIPITETLKSLFEEYEDMMNMLRRWLPANRSRPERPEPRDFSRHSRLLDGHIDIERDPDQGSWFSRVFTNIGLRRLWSRYVGRRDDPRTHGTPLTVSSRRALMSLPVEVLTLIIDQSILDDKDRLRFGATCARAMSVSLPVMYKYAMVRYPIKKRPLNETLKLVGHMVRELIIYMPPEVEPVRNEDEYIDPFEIFDKMTGLTALTVYFDSPISPVEVSALMKYFLRTKDRLSHVTLDIAELRHPLAAYEPRTVYQASRAAEVLRANGTYKTGAKLDGISFCIQQSPPDTSAAAVREVFTGYCGPAMYLRILPYIRNRETLNLTPFRSRKADLLQYVVRDGMNVSIYEPALQAVADLKSLRHLRVFAYTKAQFILDNMRGSSDPDHRLPFTNLRTLHFDCVQPVPPDESFFHNADLQNQFFQRASRIIQGVPKLVILSCIERVDGVNFELRVLQGPGGAVRMVTGRY</sequence>
<gene>
    <name evidence="2" type="ORF">TWF102_006795</name>
</gene>
<dbReference type="Proteomes" id="UP000475325">
    <property type="component" value="Unassembled WGS sequence"/>
</dbReference>
<comment type="caution">
    <text evidence="2">The sequence shown here is derived from an EMBL/GenBank/DDBJ whole genome shotgun (WGS) entry which is preliminary data.</text>
</comment>
<feature type="region of interest" description="Disordered" evidence="1">
    <location>
        <begin position="1"/>
        <end position="59"/>
    </location>
</feature>
<feature type="compositionally biased region" description="Polar residues" evidence="1">
    <location>
        <begin position="50"/>
        <end position="59"/>
    </location>
</feature>
<reference evidence="2 3" key="1">
    <citation type="submission" date="2019-06" db="EMBL/GenBank/DDBJ databases">
        <authorList>
            <person name="Palmer J.M."/>
        </authorList>
    </citation>
    <scope>NUCLEOTIDE SEQUENCE [LARGE SCALE GENOMIC DNA]</scope>
    <source>
        <strain evidence="2 3">TWF102</strain>
    </source>
</reference>
<protein>
    <submittedName>
        <fullName evidence="2">Uncharacterized protein</fullName>
    </submittedName>
</protein>
<dbReference type="EMBL" id="WIQW01000038">
    <property type="protein sequence ID" value="KAF3096175.1"/>
    <property type="molecule type" value="Genomic_DNA"/>
</dbReference>
<proteinExistence type="predicted"/>
<accession>A0A7C8JJI6</accession>
<dbReference type="AlphaFoldDB" id="A0A7C8JJI6"/>